<evidence type="ECO:0000313" key="3">
    <source>
        <dbReference type="Proteomes" id="UP000696413"/>
    </source>
</evidence>
<proteinExistence type="predicted"/>
<comment type="caution">
    <text evidence="2">The sequence shown here is derived from an EMBL/GenBank/DDBJ whole genome shotgun (WGS) entry which is preliminary data.</text>
</comment>
<gene>
    <name evidence="2" type="ORF">KL859_20615</name>
</gene>
<protein>
    <submittedName>
        <fullName evidence="2">Carboxymuconolactone decarboxylase family protein</fullName>
    </submittedName>
</protein>
<dbReference type="EMBL" id="JAHBOM010000015">
    <property type="protein sequence ID" value="MBU8825261.1"/>
    <property type="molecule type" value="Genomic_DNA"/>
</dbReference>
<dbReference type="Proteomes" id="UP000696413">
    <property type="component" value="Unassembled WGS sequence"/>
</dbReference>
<sequence>MLTPLPAGEWDDAARDALAPVVPPERLHADGVGNALGVLVRHPELARHFLQFNNYLQRESLLPDRIRELVILRTAYRVGCGYEWGHHVAMGMLAGLTEDDVASARSGCSADDFDQTLLDATDELVSGAQLSPATWARLGERLDDRQRMDLMFTVGGYLTLAMALNTFEVQLEEGAGNAEFYAPVDEAAACCPEHAITVE</sequence>
<dbReference type="InterPro" id="IPR029032">
    <property type="entry name" value="AhpD-like"/>
</dbReference>
<organism evidence="2 3">
    <name type="scientific">Mycolicibacterium goodii</name>
    <name type="common">Mycobacterium goodii</name>
    <dbReference type="NCBI Taxonomy" id="134601"/>
    <lineage>
        <taxon>Bacteria</taxon>
        <taxon>Bacillati</taxon>
        <taxon>Actinomycetota</taxon>
        <taxon>Actinomycetes</taxon>
        <taxon>Mycobacteriales</taxon>
        <taxon>Mycobacteriaceae</taxon>
        <taxon>Mycolicibacterium</taxon>
    </lineage>
</organism>
<name>A0ABS6HRK1_MYCGD</name>
<dbReference type="PANTHER" id="PTHR34846:SF5">
    <property type="entry name" value="CARBOXYMUCONOLACTONE DECARBOXYLASE-LIKE DOMAIN-CONTAINING PROTEIN"/>
    <property type="match status" value="1"/>
</dbReference>
<reference evidence="2 3" key="1">
    <citation type="submission" date="2021-05" db="EMBL/GenBank/DDBJ databases">
        <title>Draft Genome Sequences of Clinical Respiratory Isolates of Mycobacterium goodii Recovered in Ireland.</title>
        <authorList>
            <person name="Flanagan P.R."/>
            <person name="Mok S."/>
            <person name="Roycroft E."/>
            <person name="Rogers T.R."/>
            <person name="Fitzgibbon M."/>
        </authorList>
    </citation>
    <scope>NUCLEOTIDE SEQUENCE [LARGE SCALE GENOMIC DNA]</scope>
    <source>
        <strain evidence="2 3">14IE55</strain>
    </source>
</reference>
<keyword evidence="3" id="KW-1185">Reference proteome</keyword>
<dbReference type="RefSeq" id="WP_100518938.1">
    <property type="nucleotide sequence ID" value="NZ_JAHBOL010000015.1"/>
</dbReference>
<feature type="domain" description="Carboxymuconolactone decarboxylase-like" evidence="1">
    <location>
        <begin position="43"/>
        <end position="120"/>
    </location>
</feature>
<dbReference type="PANTHER" id="PTHR34846">
    <property type="entry name" value="4-CARBOXYMUCONOLACTONE DECARBOXYLASE FAMILY PROTEIN (AFU_ORTHOLOGUE AFUA_6G11590)"/>
    <property type="match status" value="1"/>
</dbReference>
<dbReference type="SUPFAM" id="SSF69118">
    <property type="entry name" value="AhpD-like"/>
    <property type="match status" value="1"/>
</dbReference>
<dbReference type="Gene3D" id="1.20.1290.10">
    <property type="entry name" value="AhpD-like"/>
    <property type="match status" value="1"/>
</dbReference>
<dbReference type="InterPro" id="IPR003779">
    <property type="entry name" value="CMD-like"/>
</dbReference>
<evidence type="ECO:0000259" key="1">
    <source>
        <dbReference type="Pfam" id="PF02627"/>
    </source>
</evidence>
<accession>A0ABS6HRK1</accession>
<evidence type="ECO:0000313" key="2">
    <source>
        <dbReference type="EMBL" id="MBU8825261.1"/>
    </source>
</evidence>
<dbReference type="Pfam" id="PF02627">
    <property type="entry name" value="CMD"/>
    <property type="match status" value="1"/>
</dbReference>